<evidence type="ECO:0000313" key="2">
    <source>
        <dbReference type="EMBL" id="CAB1454301.1"/>
    </source>
</evidence>
<evidence type="ECO:0000256" key="1">
    <source>
        <dbReference type="SAM" id="SignalP"/>
    </source>
</evidence>
<gene>
    <name evidence="2" type="ORF">PLEPLA_LOCUS42065</name>
</gene>
<comment type="caution">
    <text evidence="2">The sequence shown here is derived from an EMBL/GenBank/DDBJ whole genome shotgun (WGS) entry which is preliminary data.</text>
</comment>
<protein>
    <submittedName>
        <fullName evidence="2">Uncharacterized protein</fullName>
    </submittedName>
</protein>
<feature type="chain" id="PRO_5040314640" evidence="1">
    <location>
        <begin position="23"/>
        <end position="184"/>
    </location>
</feature>
<keyword evidence="1" id="KW-0732">Signal</keyword>
<dbReference type="EMBL" id="CADEAL010004206">
    <property type="protein sequence ID" value="CAB1454301.1"/>
    <property type="molecule type" value="Genomic_DNA"/>
</dbReference>
<feature type="signal peptide" evidence="1">
    <location>
        <begin position="1"/>
        <end position="22"/>
    </location>
</feature>
<sequence length="184" mass="19436">MSGCWTHVCGSLLLDLSLFVYAVLHVADHPGSSGDLAGKQSLQSGNQCPACRPASSAAAAGCSVTGWSPAPHCEADDATADFTHLRAGHVSPAQGSPRLQAQHLAQDHFGMQMGKTGIDLLTFCDGATYWHILPQSSKRSCNGGDACRNRRSMMSQVGHASRSHRPPNRLNVSVLGPQVLHEPS</sequence>
<organism evidence="2 3">
    <name type="scientific">Pleuronectes platessa</name>
    <name type="common">European plaice</name>
    <dbReference type="NCBI Taxonomy" id="8262"/>
    <lineage>
        <taxon>Eukaryota</taxon>
        <taxon>Metazoa</taxon>
        <taxon>Chordata</taxon>
        <taxon>Craniata</taxon>
        <taxon>Vertebrata</taxon>
        <taxon>Euteleostomi</taxon>
        <taxon>Actinopterygii</taxon>
        <taxon>Neopterygii</taxon>
        <taxon>Teleostei</taxon>
        <taxon>Neoteleostei</taxon>
        <taxon>Acanthomorphata</taxon>
        <taxon>Carangaria</taxon>
        <taxon>Pleuronectiformes</taxon>
        <taxon>Pleuronectoidei</taxon>
        <taxon>Pleuronectidae</taxon>
        <taxon>Pleuronectes</taxon>
    </lineage>
</organism>
<evidence type="ECO:0000313" key="3">
    <source>
        <dbReference type="Proteomes" id="UP001153269"/>
    </source>
</evidence>
<name>A0A9N7VTY1_PLEPL</name>
<proteinExistence type="predicted"/>
<keyword evidence="3" id="KW-1185">Reference proteome</keyword>
<dbReference type="Proteomes" id="UP001153269">
    <property type="component" value="Unassembled WGS sequence"/>
</dbReference>
<dbReference type="AlphaFoldDB" id="A0A9N7VTY1"/>
<accession>A0A9N7VTY1</accession>
<reference evidence="2" key="1">
    <citation type="submission" date="2020-03" db="EMBL/GenBank/DDBJ databases">
        <authorList>
            <person name="Weist P."/>
        </authorList>
    </citation>
    <scope>NUCLEOTIDE SEQUENCE</scope>
</reference>